<dbReference type="AlphaFoldDB" id="A0A2G5BH62"/>
<proteinExistence type="predicted"/>
<dbReference type="Proteomes" id="UP000242474">
    <property type="component" value="Unassembled WGS sequence"/>
</dbReference>
<feature type="region of interest" description="Disordered" evidence="1">
    <location>
        <begin position="1"/>
        <end position="58"/>
    </location>
</feature>
<organism evidence="2 3">
    <name type="scientific">Coemansia reversa (strain ATCC 12441 / NRRL 1564)</name>
    <dbReference type="NCBI Taxonomy" id="763665"/>
    <lineage>
        <taxon>Eukaryota</taxon>
        <taxon>Fungi</taxon>
        <taxon>Fungi incertae sedis</taxon>
        <taxon>Zoopagomycota</taxon>
        <taxon>Kickxellomycotina</taxon>
        <taxon>Kickxellomycetes</taxon>
        <taxon>Kickxellales</taxon>
        <taxon>Kickxellaceae</taxon>
        <taxon>Coemansia</taxon>
    </lineage>
</organism>
<evidence type="ECO:0000313" key="3">
    <source>
        <dbReference type="Proteomes" id="UP000242474"/>
    </source>
</evidence>
<gene>
    <name evidence="2" type="ORF">COEREDRAFT_79809</name>
</gene>
<dbReference type="EMBL" id="KZ303490">
    <property type="protein sequence ID" value="PIA18312.1"/>
    <property type="molecule type" value="Genomic_DNA"/>
</dbReference>
<feature type="compositionally biased region" description="Polar residues" evidence="1">
    <location>
        <begin position="38"/>
        <end position="58"/>
    </location>
</feature>
<name>A0A2G5BH62_COERN</name>
<feature type="non-terminal residue" evidence="2">
    <location>
        <position position="137"/>
    </location>
</feature>
<sequence length="137" mass="15326">MATTRKNNKRKTLEHVDSDSPVVKRQRPAFQPPPVPISSRSSTHVDSSNKQFGFTNTPHVARVGLTRAANNTGSETKERIRRLKAEASSLHMRLHYERVAKVPNLAQPWSKKAKQHSKALTDVIHSGLEAHIFGCDN</sequence>
<evidence type="ECO:0000313" key="2">
    <source>
        <dbReference type="EMBL" id="PIA18312.1"/>
    </source>
</evidence>
<protein>
    <submittedName>
        <fullName evidence="2">Uncharacterized protein</fullName>
    </submittedName>
</protein>
<evidence type="ECO:0000256" key="1">
    <source>
        <dbReference type="SAM" id="MobiDB-lite"/>
    </source>
</evidence>
<reference evidence="2 3" key="1">
    <citation type="journal article" date="2015" name="Genome Biol. Evol.">
        <title>Phylogenomic analyses indicate that early fungi evolved digesting cell walls of algal ancestors of land plants.</title>
        <authorList>
            <person name="Chang Y."/>
            <person name="Wang S."/>
            <person name="Sekimoto S."/>
            <person name="Aerts A.L."/>
            <person name="Choi C."/>
            <person name="Clum A."/>
            <person name="LaButti K.M."/>
            <person name="Lindquist E.A."/>
            <person name="Yee Ngan C."/>
            <person name="Ohm R.A."/>
            <person name="Salamov A.A."/>
            <person name="Grigoriev I.V."/>
            <person name="Spatafora J.W."/>
            <person name="Berbee M.L."/>
        </authorList>
    </citation>
    <scope>NUCLEOTIDE SEQUENCE [LARGE SCALE GENOMIC DNA]</scope>
    <source>
        <strain evidence="2 3">NRRL 1564</strain>
    </source>
</reference>
<accession>A0A2G5BH62</accession>
<feature type="compositionally biased region" description="Basic residues" evidence="1">
    <location>
        <begin position="1"/>
        <end position="10"/>
    </location>
</feature>
<keyword evidence="3" id="KW-1185">Reference proteome</keyword>